<dbReference type="CDD" id="cd07302">
    <property type="entry name" value="CHD"/>
    <property type="match status" value="1"/>
</dbReference>
<dbReference type="EMBL" id="CP012109">
    <property type="protein sequence ID" value="AKQ67961.1"/>
    <property type="molecule type" value="Genomic_DNA"/>
</dbReference>
<evidence type="ECO:0000313" key="5">
    <source>
        <dbReference type="Proteomes" id="UP000009026"/>
    </source>
</evidence>
<name>A0A0H4WX36_9BACT</name>
<protein>
    <submittedName>
        <fullName evidence="4">Adenylate cyclase</fullName>
    </submittedName>
</protein>
<proteinExistence type="predicted"/>
<evidence type="ECO:0000256" key="2">
    <source>
        <dbReference type="ARBA" id="ARBA00022840"/>
    </source>
</evidence>
<organism evidence="4 5">
    <name type="scientific">Pseudomyxococcus hansupus</name>
    <dbReference type="NCBI Taxonomy" id="1297742"/>
    <lineage>
        <taxon>Bacteria</taxon>
        <taxon>Pseudomonadati</taxon>
        <taxon>Myxococcota</taxon>
        <taxon>Myxococcia</taxon>
        <taxon>Myxococcales</taxon>
        <taxon>Cystobacterineae</taxon>
        <taxon>Myxococcaceae</taxon>
        <taxon>Pseudomyxococcus</taxon>
    </lineage>
</organism>
<dbReference type="GO" id="GO:0009190">
    <property type="term" value="P:cyclic nucleotide biosynthetic process"/>
    <property type="evidence" value="ECO:0007669"/>
    <property type="project" value="InterPro"/>
</dbReference>
<dbReference type="InterPro" id="IPR029787">
    <property type="entry name" value="Nucleotide_cyclase"/>
</dbReference>
<dbReference type="eggNOG" id="COG3899">
    <property type="taxonomic scope" value="Bacteria"/>
</dbReference>
<feature type="domain" description="Guanylate cyclase" evidence="3">
    <location>
        <begin position="27"/>
        <end position="165"/>
    </location>
</feature>
<evidence type="ECO:0000256" key="1">
    <source>
        <dbReference type="ARBA" id="ARBA00022741"/>
    </source>
</evidence>
<dbReference type="Proteomes" id="UP000009026">
    <property type="component" value="Chromosome"/>
</dbReference>
<evidence type="ECO:0000259" key="3">
    <source>
        <dbReference type="PROSITE" id="PS50125"/>
    </source>
</evidence>
<keyword evidence="2" id="KW-0067">ATP-binding</keyword>
<evidence type="ECO:0000313" key="4">
    <source>
        <dbReference type="EMBL" id="AKQ67961.1"/>
    </source>
</evidence>
<dbReference type="PANTHER" id="PTHR16305:SF28">
    <property type="entry name" value="GUANYLATE CYCLASE DOMAIN-CONTAINING PROTEIN"/>
    <property type="match status" value="1"/>
</dbReference>
<dbReference type="GO" id="GO:0004016">
    <property type="term" value="F:adenylate cyclase activity"/>
    <property type="evidence" value="ECO:0007669"/>
    <property type="project" value="UniProtKB-ARBA"/>
</dbReference>
<keyword evidence="5" id="KW-1185">Reference proteome</keyword>
<dbReference type="Pfam" id="PF00211">
    <property type="entry name" value="Guanylate_cyc"/>
    <property type="match status" value="1"/>
</dbReference>
<dbReference type="GO" id="GO:0035556">
    <property type="term" value="P:intracellular signal transduction"/>
    <property type="evidence" value="ECO:0007669"/>
    <property type="project" value="InterPro"/>
</dbReference>
<reference evidence="4 5" key="1">
    <citation type="journal article" date="2016" name="PLoS ONE">
        <title>Complete Genome Sequence and Comparative Genomics of a Novel Myxobacterium Myxococcus hansupus.</title>
        <authorList>
            <person name="Sharma G."/>
            <person name="Narwani T."/>
            <person name="Subramanian S."/>
        </authorList>
    </citation>
    <scope>NUCLEOTIDE SEQUENCE [LARGE SCALE GENOMIC DNA]</scope>
    <source>
        <strain evidence="5">mixupus</strain>
    </source>
</reference>
<accession>A0A0H4WX36</accession>
<keyword evidence="1" id="KW-0547">Nucleotide-binding</keyword>
<dbReference type="AlphaFoldDB" id="A0A0H4WX36"/>
<sequence length="395" mass="42043">MPDFLARRAQRFAHALTAEASECFRGAVLFADVSGFTALTERLAQKGSVGAEELSRLLERLFSPMVQLVSTHGGDTLHFPGDALLALWPEADEAEGGLAASVKRAVACGLALQSLAKEAFFQAAALSLRVVVGHGDVQVLLVGGHQGRGQVLVRGEPFTQLGGLEKAAAPGEVWVSSPSWQLLGSEAQGHVGPSGMAKVTAVAAPRPRSLPRLLREEGASIIVLEDCHWMDSASWELVRRLVSDAPAGSLVLTLRPIPEQPPLALERLREMASTQWLSLALLSGEEVRELVCARLGVERVQDALAAFILRKSEGHPFFCEELTQALREQELLVAEHGVCRLTSEAGDMESVGLPSTGWPVGGAGMRVGAFAGVQVGAQPWIRAAVFSGASPWHAR</sequence>
<gene>
    <name evidence="4" type="ORF">A176_004873</name>
</gene>
<dbReference type="KEGG" id="mym:A176_004873"/>
<dbReference type="InterPro" id="IPR001054">
    <property type="entry name" value="A/G_cyclase"/>
</dbReference>
<dbReference type="eggNOG" id="COG2114">
    <property type="taxonomic scope" value="Bacteria"/>
</dbReference>
<dbReference type="PANTHER" id="PTHR16305">
    <property type="entry name" value="TESTICULAR SOLUBLE ADENYLYL CYCLASE"/>
    <property type="match status" value="1"/>
</dbReference>
<dbReference type="GO" id="GO:0005524">
    <property type="term" value="F:ATP binding"/>
    <property type="evidence" value="ECO:0007669"/>
    <property type="project" value="UniProtKB-KW"/>
</dbReference>
<dbReference type="PATRIC" id="fig|1297742.4.peg.4918"/>
<dbReference type="SUPFAM" id="SSF55073">
    <property type="entry name" value="Nucleotide cyclase"/>
    <property type="match status" value="1"/>
</dbReference>
<dbReference type="GO" id="GO:0005737">
    <property type="term" value="C:cytoplasm"/>
    <property type="evidence" value="ECO:0007669"/>
    <property type="project" value="TreeGrafter"/>
</dbReference>
<dbReference type="Gene3D" id="3.30.70.1230">
    <property type="entry name" value="Nucleotide cyclase"/>
    <property type="match status" value="1"/>
</dbReference>
<dbReference type="PROSITE" id="PS50125">
    <property type="entry name" value="GUANYLATE_CYCLASE_2"/>
    <property type="match status" value="1"/>
</dbReference>
<dbReference type="STRING" id="1297742.A176_004873"/>